<comment type="caution">
    <text evidence="1">The sequence shown here is derived from an EMBL/GenBank/DDBJ whole genome shotgun (WGS) entry which is preliminary data.</text>
</comment>
<evidence type="ECO:0000313" key="1">
    <source>
        <dbReference type="EMBL" id="MBO1328135.1"/>
    </source>
</evidence>
<dbReference type="Proteomes" id="UP000664399">
    <property type="component" value="Unassembled WGS sequence"/>
</dbReference>
<gene>
    <name evidence="1" type="ORF">J2D75_06560</name>
</gene>
<protein>
    <submittedName>
        <fullName evidence="1">Glycosyltransferase family 2 protein</fullName>
    </submittedName>
</protein>
<keyword evidence="2" id="KW-1185">Reference proteome</keyword>
<sequence>MTQTSVVQRLVLPGTGFPVPEVLCVRLGKGSTIDRETERLMLPKGGTVSFDTFYNGLSPEAWKRMTVIDTLAFCLRGHGSFRLEVRLHRAGQPDLLLLGQEVRPECKDGVTTELPWAQINDGLLYIRLEALTDAVIDGGEFTTRTPAARDVRLGIVITHFNRKPYVLPAIRRIREGLLNSLDYADKISLIVVDNSQTLTPEETEGAILLPNRNLGGSGGFARGLLRLSDDGQYTHCLFMDDDASCGIESIRRAFVLQTFARNQELAIAGALLSETDPCLLLEKGATFTRGCARPLHFMRDMSRVDDLLATERTGEPPGYGAWWFFCFDIRKVRAFPFPFFVRGDDILFGLTNDFQIETLNGIACMGEDFRFKENPTTRYLGLRSALAIALMMPDVTRVQIVRMMLGWMLSSLLSYNYGSAQAILNAIRDVMKGPSFWLADMDAALARAELAPLNAMEKLVPVSLPADFSVAADERESRLRHLTRIVTLNGFLLPGFLLRDGSPVTDEKSFHGTYSRIFRHRKVLYVCAPAGTGYVAVYDRKRFFRLLAAFLRIFFLFMLRESALRRSYRKALPDMTAKAFWRRIYPGSSA</sequence>
<dbReference type="SUPFAM" id="SSF53448">
    <property type="entry name" value="Nucleotide-diphospho-sugar transferases"/>
    <property type="match status" value="1"/>
</dbReference>
<evidence type="ECO:0000313" key="2">
    <source>
        <dbReference type="Proteomes" id="UP000664399"/>
    </source>
</evidence>
<organism evidence="1 2">
    <name type="scientific">Acetobacter suratthaniensis</name>
    <dbReference type="NCBI Taxonomy" id="1502841"/>
    <lineage>
        <taxon>Bacteria</taxon>
        <taxon>Pseudomonadati</taxon>
        <taxon>Pseudomonadota</taxon>
        <taxon>Alphaproteobacteria</taxon>
        <taxon>Acetobacterales</taxon>
        <taxon>Acetobacteraceae</taxon>
        <taxon>Acetobacter</taxon>
    </lineage>
</organism>
<dbReference type="EMBL" id="JAFVMG010000005">
    <property type="protein sequence ID" value="MBO1328135.1"/>
    <property type="molecule type" value="Genomic_DNA"/>
</dbReference>
<dbReference type="RefSeq" id="WP_207853980.1">
    <property type="nucleotide sequence ID" value="NZ_JAFVMG010000005.1"/>
</dbReference>
<dbReference type="InterPro" id="IPR029044">
    <property type="entry name" value="Nucleotide-diphossugar_trans"/>
</dbReference>
<name>A0ABS3LKP6_9PROT</name>
<proteinExistence type="predicted"/>
<dbReference type="Gene3D" id="3.90.550.60">
    <property type="match status" value="1"/>
</dbReference>
<reference evidence="1 2" key="1">
    <citation type="submission" date="2021-03" db="EMBL/GenBank/DDBJ databases">
        <title>The complete genome sequence of Acetobacter suratthaniensis TBRC 1719.</title>
        <authorList>
            <person name="Charoenyingcharoen P."/>
            <person name="Yukphan P."/>
        </authorList>
    </citation>
    <scope>NUCLEOTIDE SEQUENCE [LARGE SCALE GENOMIC DNA]</scope>
    <source>
        <strain evidence="1 2">TBRC 1719</strain>
    </source>
</reference>
<accession>A0ABS3LKP6</accession>